<feature type="transmembrane region" description="Helical" evidence="1">
    <location>
        <begin position="152"/>
        <end position="172"/>
    </location>
</feature>
<keyword evidence="1" id="KW-1133">Transmembrane helix</keyword>
<dbReference type="NCBIfam" id="TIGR01218">
    <property type="entry name" value="Gpos_tandem_5TM"/>
    <property type="match status" value="1"/>
</dbReference>
<feature type="transmembrane region" description="Helical" evidence="1">
    <location>
        <begin position="65"/>
        <end position="93"/>
    </location>
</feature>
<keyword evidence="1" id="KW-0472">Membrane</keyword>
<dbReference type="STRING" id="1131292.BCR24_01605"/>
<gene>
    <name evidence="2" type="ORF">BCR24_01605</name>
</gene>
<sequence>MDTNKLIWFFPMIIWLSKLEAVEITKDQYNLLKRDSKYSASTGINIAAIGLGGVVYSFLKGVIDIVFQTATVSSLIISFLVIVMIAFILRYIVSLVNMYQLKNYEINQKSVGYIQLAEKNPYYKKICLQSMFIFLGVYFLLLYLYLAYLEAVVLVILLILSFALFFLNTLVVKPYSDMSYKYIEYGK</sequence>
<evidence type="ECO:0000313" key="2">
    <source>
        <dbReference type="EMBL" id="OEG24075.1"/>
    </source>
</evidence>
<evidence type="ECO:0000313" key="3">
    <source>
        <dbReference type="Proteomes" id="UP000094469"/>
    </source>
</evidence>
<dbReference type="AlphaFoldDB" id="A0A1E5HH09"/>
<keyword evidence="3" id="KW-1185">Reference proteome</keyword>
<feature type="transmembrane region" description="Helical" evidence="1">
    <location>
        <begin position="126"/>
        <end position="146"/>
    </location>
</feature>
<proteinExistence type="predicted"/>
<protein>
    <recommendedName>
        <fullName evidence="4">DUF443 family protein</fullName>
    </recommendedName>
</protein>
<accession>A0A1E5HH09</accession>
<dbReference type="InterPro" id="IPR005915">
    <property type="entry name" value="Tandem_5TM"/>
</dbReference>
<organism evidence="2 3">
    <name type="scientific">Enterococcus ureilyticus</name>
    <dbReference type="NCBI Taxonomy" id="1131292"/>
    <lineage>
        <taxon>Bacteria</taxon>
        <taxon>Bacillati</taxon>
        <taxon>Bacillota</taxon>
        <taxon>Bacilli</taxon>
        <taxon>Lactobacillales</taxon>
        <taxon>Enterococcaceae</taxon>
        <taxon>Enterococcus</taxon>
    </lineage>
</organism>
<dbReference type="Proteomes" id="UP000094469">
    <property type="component" value="Unassembled WGS sequence"/>
</dbReference>
<comment type="caution">
    <text evidence="2">The sequence shown here is derived from an EMBL/GenBank/DDBJ whole genome shotgun (WGS) entry which is preliminary data.</text>
</comment>
<evidence type="ECO:0000256" key="1">
    <source>
        <dbReference type="SAM" id="Phobius"/>
    </source>
</evidence>
<evidence type="ECO:0008006" key="4">
    <source>
        <dbReference type="Google" id="ProtNLM"/>
    </source>
</evidence>
<reference evidence="3" key="1">
    <citation type="submission" date="2016-09" db="EMBL/GenBank/DDBJ databases">
        <authorList>
            <person name="Gulvik C.A."/>
        </authorList>
    </citation>
    <scope>NUCLEOTIDE SEQUENCE [LARGE SCALE GENOMIC DNA]</scope>
    <source>
        <strain evidence="3">LMG 26676</strain>
    </source>
</reference>
<name>A0A1E5HH09_9ENTE</name>
<dbReference type="EMBL" id="MIKC01000001">
    <property type="protein sequence ID" value="OEG24075.1"/>
    <property type="molecule type" value="Genomic_DNA"/>
</dbReference>
<dbReference type="Pfam" id="PF04276">
    <property type="entry name" value="DUF443"/>
    <property type="match status" value="1"/>
</dbReference>
<feature type="transmembrane region" description="Helical" evidence="1">
    <location>
        <begin position="38"/>
        <end position="59"/>
    </location>
</feature>
<keyword evidence="1" id="KW-0812">Transmembrane</keyword>